<comment type="caution">
    <text evidence="5">The sequence shown here is derived from an EMBL/GenBank/DDBJ whole genome shotgun (WGS) entry which is preliminary data.</text>
</comment>
<dbReference type="Gene3D" id="3.40.190.10">
    <property type="entry name" value="Periplasmic binding protein-like II"/>
    <property type="match status" value="1"/>
</dbReference>
<evidence type="ECO:0000256" key="2">
    <source>
        <dbReference type="ARBA" id="ARBA00022448"/>
    </source>
</evidence>
<evidence type="ECO:0000313" key="6">
    <source>
        <dbReference type="Proteomes" id="UP000193920"/>
    </source>
</evidence>
<feature type="transmembrane region" description="Helical" evidence="4">
    <location>
        <begin position="457"/>
        <end position="476"/>
    </location>
</feature>
<organism evidence="5 6">
    <name type="scientific">Neocallimastix californiae</name>
    <dbReference type="NCBI Taxonomy" id="1754190"/>
    <lineage>
        <taxon>Eukaryota</taxon>
        <taxon>Fungi</taxon>
        <taxon>Fungi incertae sedis</taxon>
        <taxon>Chytridiomycota</taxon>
        <taxon>Chytridiomycota incertae sedis</taxon>
        <taxon>Neocallimastigomycetes</taxon>
        <taxon>Neocallimastigales</taxon>
        <taxon>Neocallimastigaceae</taxon>
        <taxon>Neocallimastix</taxon>
    </lineage>
</organism>
<reference evidence="5 6" key="1">
    <citation type="submission" date="2016-08" db="EMBL/GenBank/DDBJ databases">
        <title>A Parts List for Fungal Cellulosomes Revealed by Comparative Genomics.</title>
        <authorList>
            <consortium name="DOE Joint Genome Institute"/>
            <person name="Haitjema C.H."/>
            <person name="Gilmore S.P."/>
            <person name="Henske J.K."/>
            <person name="Solomon K.V."/>
            <person name="De Groot R."/>
            <person name="Kuo A."/>
            <person name="Mondo S.J."/>
            <person name="Salamov A.A."/>
            <person name="Labutti K."/>
            <person name="Zhao Z."/>
            <person name="Chiniquy J."/>
            <person name="Barry K."/>
            <person name="Brewer H.M."/>
            <person name="Purvine S.O."/>
            <person name="Wright A.T."/>
            <person name="Boxma B."/>
            <person name="Van Alen T."/>
            <person name="Hackstein J.H."/>
            <person name="Baker S.E."/>
            <person name="Grigoriev I.V."/>
            <person name="O'Malley M.A."/>
        </authorList>
    </citation>
    <scope>NUCLEOTIDE SEQUENCE [LARGE SCALE GENOMIC DNA]</scope>
    <source>
        <strain evidence="5 6">G1</strain>
    </source>
</reference>
<name>A0A1Y2DID9_9FUNG</name>
<accession>A0A1Y2DID9</accession>
<dbReference type="InterPro" id="IPR006059">
    <property type="entry name" value="SBP"/>
</dbReference>
<comment type="subcellular location">
    <subcellularLocation>
        <location evidence="1">Cell envelope</location>
    </subcellularLocation>
</comment>
<keyword evidence="4" id="KW-0812">Transmembrane</keyword>
<dbReference type="PANTHER" id="PTHR43649">
    <property type="entry name" value="ARABINOSE-BINDING PROTEIN-RELATED"/>
    <property type="match status" value="1"/>
</dbReference>
<feature type="transmembrane region" description="Helical" evidence="4">
    <location>
        <begin position="574"/>
        <end position="599"/>
    </location>
</feature>
<feature type="transmembrane region" description="Helical" evidence="4">
    <location>
        <begin position="538"/>
        <end position="562"/>
    </location>
</feature>
<keyword evidence="6" id="KW-1185">Reference proteome</keyword>
<dbReference type="AlphaFoldDB" id="A0A1Y2DID9"/>
<keyword evidence="2" id="KW-0813">Transport</keyword>
<sequence length="661" mass="76812">MYIPLINSFNKYAEEKNLNITIKLTTLTTFNSTSEINNYGSLVDMFLSKKSDKYDLFFYYASYTKKYGPHFEDLKELLPKEHIDMYDKDIISKSCLYNDKVVGLPISLFVSSLYSNEKLLKKYDKKIPKTWEELIETCKYIWNEEKLSNNNTKLIPYNGLFHDGDYGILSIYELINSYRESNSSPYPRINSEMAINALKLMKKLKDQIGSDEIFTLDESYTIEQIESGNAIFLKYWYREHNSVYKVSALPGWKENVSGSIANGYNVGINKHIDNIKKEAAIEILKYVTSKESQKMYIVPFHTFSGINSLYDEEDVCNLIDCDVIKNVKPFSVLEFDIKNYDLDNYITKYRKYIYDYLYKNETLEDIVKKINDMTNIYTITIKSDDSITGLIIFTVYCISVLCICLSIIFLYIEKYKHYFKLLSNNLWIISMVGNLLFLTSVVTIFGNMTELICKLRITLITLGFALSLIPILYILIIHFPEDNNISYWIDDNKNTFLITFISILIILNIILLFSPFAIEEILIPTGGSFNKCKLFTSFGKLAFHVIIFLETAIVIYIILLLFNDRNVEEISHDIKFFVSAILIDIINLIIFTFICNITIKNFIVYHVILALNLFLFSLSNYIFIFGIRIILIFLKNTKPIKKNINNKNSLSSTVKKSNSDC</sequence>
<gene>
    <name evidence="5" type="ORF">LY90DRAFT_668958</name>
</gene>
<evidence type="ECO:0000256" key="4">
    <source>
        <dbReference type="SAM" id="Phobius"/>
    </source>
</evidence>
<dbReference type="InterPro" id="IPR050490">
    <property type="entry name" value="Bact_solute-bd_prot1"/>
</dbReference>
<feature type="transmembrane region" description="Helical" evidence="4">
    <location>
        <begin position="424"/>
        <end position="445"/>
    </location>
</feature>
<dbReference type="OrthoDB" id="5574009at2759"/>
<dbReference type="EMBL" id="MCOG01000065">
    <property type="protein sequence ID" value="ORY59001.1"/>
    <property type="molecule type" value="Genomic_DNA"/>
</dbReference>
<proteinExistence type="predicted"/>
<dbReference type="Pfam" id="PF01547">
    <property type="entry name" value="SBP_bac_1"/>
    <property type="match status" value="1"/>
</dbReference>
<evidence type="ECO:0000313" key="5">
    <source>
        <dbReference type="EMBL" id="ORY59001.1"/>
    </source>
</evidence>
<dbReference type="Proteomes" id="UP000193920">
    <property type="component" value="Unassembled WGS sequence"/>
</dbReference>
<dbReference type="STRING" id="1754190.A0A1Y2DID9"/>
<evidence type="ECO:0000256" key="1">
    <source>
        <dbReference type="ARBA" id="ARBA00004196"/>
    </source>
</evidence>
<evidence type="ECO:0000256" key="3">
    <source>
        <dbReference type="ARBA" id="ARBA00022729"/>
    </source>
</evidence>
<feature type="transmembrane region" description="Helical" evidence="4">
    <location>
        <begin position="605"/>
        <end position="634"/>
    </location>
</feature>
<keyword evidence="3" id="KW-0732">Signal</keyword>
<protein>
    <submittedName>
        <fullName evidence="5">Periplasmic binding protein-like II</fullName>
    </submittedName>
</protein>
<keyword evidence="4" id="KW-0472">Membrane</keyword>
<feature type="transmembrane region" description="Helical" evidence="4">
    <location>
        <begin position="390"/>
        <end position="412"/>
    </location>
</feature>
<dbReference type="SUPFAM" id="SSF53850">
    <property type="entry name" value="Periplasmic binding protein-like II"/>
    <property type="match status" value="1"/>
</dbReference>
<feature type="transmembrane region" description="Helical" evidence="4">
    <location>
        <begin position="496"/>
        <end position="518"/>
    </location>
</feature>
<dbReference type="PANTHER" id="PTHR43649:SF31">
    <property type="entry name" value="SN-GLYCEROL-3-PHOSPHATE-BINDING PERIPLASMIC PROTEIN UGPB"/>
    <property type="match status" value="1"/>
</dbReference>
<keyword evidence="4" id="KW-1133">Transmembrane helix</keyword>